<sequence>MCPVEYRSDRLYAADLTSQENILAADLIEPSSTPNFRRISDLKGIPDGVDFIRLDSGSGHVDGLFKRLASSKSLVVLFPAALPLAALKAQQFPYIPRWQWVASMPVNVWCFEEALARKYQIAAGWFQEGDHFYADTIARIIRDIAAALEIEAGNITLMGSSLGGFGALMVAAAIPGCRAIADIAQTDLHSYQFRHHVEDLCIKIYGTNDVDGVNAMHRDRFSVIERFRALGHVPDMTILHDITDEPNGRQQIYPFFVDLAALQTESPNPFMFEAILRSTARGHVALHRGEMLPILYRAAGIRV</sequence>
<dbReference type="AlphaFoldDB" id="A0A238VY47"/>
<accession>A0A238VY47</accession>
<evidence type="ECO:0000313" key="2">
    <source>
        <dbReference type="Proteomes" id="UP000198409"/>
    </source>
</evidence>
<name>A0A238VY47_9RHOB</name>
<gene>
    <name evidence="1" type="ORF">SAMN06265378_10393</name>
</gene>
<dbReference type="SUPFAM" id="SSF53474">
    <property type="entry name" value="alpha/beta-Hydrolases"/>
    <property type="match status" value="1"/>
</dbReference>
<protein>
    <recommendedName>
        <fullName evidence="3">Prolyl oligopeptidase family protein</fullName>
    </recommendedName>
</protein>
<evidence type="ECO:0008006" key="3">
    <source>
        <dbReference type="Google" id="ProtNLM"/>
    </source>
</evidence>
<reference evidence="2" key="1">
    <citation type="submission" date="2017-06" db="EMBL/GenBank/DDBJ databases">
        <authorList>
            <person name="Varghese N."/>
            <person name="Submissions S."/>
        </authorList>
    </citation>
    <scope>NUCLEOTIDE SEQUENCE [LARGE SCALE GENOMIC DNA]</scope>
    <source>
        <strain evidence="2">DSM 26170</strain>
    </source>
</reference>
<dbReference type="EMBL" id="FZNM01000003">
    <property type="protein sequence ID" value="SNR38399.1"/>
    <property type="molecule type" value="Genomic_DNA"/>
</dbReference>
<proteinExistence type="predicted"/>
<evidence type="ECO:0000313" key="1">
    <source>
        <dbReference type="EMBL" id="SNR38399.1"/>
    </source>
</evidence>
<dbReference type="InterPro" id="IPR029058">
    <property type="entry name" value="AB_hydrolase_fold"/>
</dbReference>
<dbReference type="Proteomes" id="UP000198409">
    <property type="component" value="Unassembled WGS sequence"/>
</dbReference>
<organism evidence="1 2">
    <name type="scientific">Paracoccus sediminis</name>
    <dbReference type="NCBI Taxonomy" id="1214787"/>
    <lineage>
        <taxon>Bacteria</taxon>
        <taxon>Pseudomonadati</taxon>
        <taxon>Pseudomonadota</taxon>
        <taxon>Alphaproteobacteria</taxon>
        <taxon>Rhodobacterales</taxon>
        <taxon>Paracoccaceae</taxon>
        <taxon>Paracoccus</taxon>
    </lineage>
</organism>
<dbReference type="Gene3D" id="3.40.50.1820">
    <property type="entry name" value="alpha/beta hydrolase"/>
    <property type="match status" value="1"/>
</dbReference>